<dbReference type="Proteomes" id="UP001553161">
    <property type="component" value="Unassembled WGS sequence"/>
</dbReference>
<evidence type="ECO:0000256" key="3">
    <source>
        <dbReference type="ARBA" id="ARBA00023163"/>
    </source>
</evidence>
<dbReference type="PANTHER" id="PTHR47894">
    <property type="entry name" value="HTH-TYPE TRANSCRIPTIONAL REGULATOR GADX"/>
    <property type="match status" value="1"/>
</dbReference>
<evidence type="ECO:0000313" key="6">
    <source>
        <dbReference type="Proteomes" id="UP001553161"/>
    </source>
</evidence>
<dbReference type="Pfam" id="PF12833">
    <property type="entry name" value="HTH_18"/>
    <property type="match status" value="1"/>
</dbReference>
<keyword evidence="3" id="KW-0804">Transcription</keyword>
<keyword evidence="6" id="KW-1185">Reference proteome</keyword>
<dbReference type="PROSITE" id="PS01124">
    <property type="entry name" value="HTH_ARAC_FAMILY_2"/>
    <property type="match status" value="1"/>
</dbReference>
<protein>
    <submittedName>
        <fullName evidence="5">Helix-turn-helix transcriptional regulator</fullName>
    </submittedName>
</protein>
<comment type="caution">
    <text evidence="5">The sequence shown here is derived from an EMBL/GenBank/DDBJ whole genome shotgun (WGS) entry which is preliminary data.</text>
</comment>
<sequence>MRKVPLVRAAHLNVYLEVLREQGVPVHKGLDRAGLPTTVDETPNYYLSVPKVLDFVSANGGAGAAMELGFAAARSMGLDGLRPQTRTAILSAPSGLARLQAAASRATRENGALIASMVTRGDDLRVVCDIVGYRDSPALAYAEWLQLQAFISIVRSVAGPSWCPAEMTFISKRAPPAAALETFPNTRILMGRTHTSIVVPRVLLGRPCPVDPAAVASALDPPQDRACLATAEMIREILKTYLRDRPLRIGELAEILGTSERSLQRHLGAENLKFSTLVAEARYQVACEMLSRGDMSVTDVAYSTGYENPSHFSRAFRRFTGLSPRQYQCSIHPQPMEPCNIDASSNGR</sequence>
<dbReference type="InterPro" id="IPR009057">
    <property type="entry name" value="Homeodomain-like_sf"/>
</dbReference>
<dbReference type="InterPro" id="IPR020449">
    <property type="entry name" value="Tscrpt_reg_AraC-type_HTH"/>
</dbReference>
<evidence type="ECO:0000313" key="5">
    <source>
        <dbReference type="EMBL" id="MEV8466885.1"/>
    </source>
</evidence>
<dbReference type="Gene3D" id="1.10.10.60">
    <property type="entry name" value="Homeodomain-like"/>
    <property type="match status" value="1"/>
</dbReference>
<keyword evidence="1" id="KW-0805">Transcription regulation</keyword>
<evidence type="ECO:0000256" key="2">
    <source>
        <dbReference type="ARBA" id="ARBA00023125"/>
    </source>
</evidence>
<dbReference type="PANTHER" id="PTHR47894:SF4">
    <property type="entry name" value="HTH-TYPE TRANSCRIPTIONAL REGULATOR GADX"/>
    <property type="match status" value="1"/>
</dbReference>
<dbReference type="PRINTS" id="PR00032">
    <property type="entry name" value="HTHARAC"/>
</dbReference>
<evidence type="ECO:0000256" key="1">
    <source>
        <dbReference type="ARBA" id="ARBA00023015"/>
    </source>
</evidence>
<feature type="domain" description="HTH araC/xylS-type" evidence="4">
    <location>
        <begin position="232"/>
        <end position="330"/>
    </location>
</feature>
<organism evidence="5 6">
    <name type="scientific">Meridianimarinicoccus marinus</name>
    <dbReference type="NCBI Taxonomy" id="3231483"/>
    <lineage>
        <taxon>Bacteria</taxon>
        <taxon>Pseudomonadati</taxon>
        <taxon>Pseudomonadota</taxon>
        <taxon>Alphaproteobacteria</taxon>
        <taxon>Rhodobacterales</taxon>
        <taxon>Paracoccaceae</taxon>
        <taxon>Meridianimarinicoccus</taxon>
    </lineage>
</organism>
<dbReference type="RefSeq" id="WP_366192676.1">
    <property type="nucleotide sequence ID" value="NZ_JBFBVU010000009.1"/>
</dbReference>
<proteinExistence type="predicted"/>
<dbReference type="SUPFAM" id="SSF46689">
    <property type="entry name" value="Homeodomain-like"/>
    <property type="match status" value="1"/>
</dbReference>
<keyword evidence="2" id="KW-0238">DNA-binding</keyword>
<accession>A0ABV3L5T2</accession>
<reference evidence="5 6" key="1">
    <citation type="submission" date="2024-07" db="EMBL/GenBank/DDBJ databases">
        <authorList>
            <person name="Kang M."/>
        </authorList>
    </citation>
    <scope>NUCLEOTIDE SEQUENCE [LARGE SCALE GENOMIC DNA]</scope>
    <source>
        <strain evidence="5 6">DFM31</strain>
    </source>
</reference>
<gene>
    <name evidence="5" type="ORF">AB0T83_08860</name>
</gene>
<dbReference type="InterPro" id="IPR018060">
    <property type="entry name" value="HTH_AraC"/>
</dbReference>
<dbReference type="SMART" id="SM00342">
    <property type="entry name" value="HTH_ARAC"/>
    <property type="match status" value="1"/>
</dbReference>
<evidence type="ECO:0000259" key="4">
    <source>
        <dbReference type="PROSITE" id="PS01124"/>
    </source>
</evidence>
<dbReference type="EMBL" id="JBFBVU010000009">
    <property type="protein sequence ID" value="MEV8466885.1"/>
    <property type="molecule type" value="Genomic_DNA"/>
</dbReference>
<name>A0ABV3L5T2_9RHOB</name>